<dbReference type="InterPro" id="IPR047142">
    <property type="entry name" value="OryJ/VirC-like"/>
</dbReference>
<sequence>MKQLLIGVCLCIGTGFLQLAQAGDKAYEFQTLAKGSHSWDGDTLPAYPSGTPEITIGKIVIAPGATLPFHQHPFINAGVVLSGNLTVITEHEKTLQLKTGDALIEVVNTWHYGKNSGDTPVEIIVFYAGTEGAPVTHLKH</sequence>
<dbReference type="EMBL" id="PHEX01000073">
    <property type="protein sequence ID" value="PKQ27607.1"/>
    <property type="molecule type" value="Genomic_DNA"/>
</dbReference>
<dbReference type="CDD" id="cd02236">
    <property type="entry name" value="cupin_CV2614-like"/>
    <property type="match status" value="1"/>
</dbReference>
<dbReference type="InterPro" id="IPR014710">
    <property type="entry name" value="RmlC-like_jellyroll"/>
</dbReference>
<dbReference type="PANTHER" id="PTHR36156:SF2">
    <property type="entry name" value="CUPIN TYPE-2 DOMAIN-CONTAINING PROTEIN"/>
    <property type="match status" value="1"/>
</dbReference>
<dbReference type="AlphaFoldDB" id="A0A2N3G4F8"/>
<evidence type="ECO:0000313" key="3">
    <source>
        <dbReference type="EMBL" id="PKQ27607.1"/>
    </source>
</evidence>
<evidence type="ECO:0000259" key="2">
    <source>
        <dbReference type="Pfam" id="PF07883"/>
    </source>
</evidence>
<feature type="domain" description="Cupin type-2" evidence="2">
    <location>
        <begin position="59"/>
        <end position="127"/>
    </location>
</feature>
<proteinExistence type="predicted"/>
<dbReference type="InterPro" id="IPR011051">
    <property type="entry name" value="RmlC_Cupin_sf"/>
</dbReference>
<dbReference type="Pfam" id="PF07883">
    <property type="entry name" value="Cupin_2"/>
    <property type="match status" value="1"/>
</dbReference>
<name>A0A2N3G4F8_9ACTN</name>
<dbReference type="Gene3D" id="2.60.120.10">
    <property type="entry name" value="Jelly Rolls"/>
    <property type="match status" value="1"/>
</dbReference>
<dbReference type="Proteomes" id="UP000233654">
    <property type="component" value="Unassembled WGS sequence"/>
</dbReference>
<comment type="caution">
    <text evidence="3">The sequence shown here is derived from an EMBL/GenBank/DDBJ whole genome shotgun (WGS) entry which is preliminary data.</text>
</comment>
<accession>A0A2N3G4F8</accession>
<feature type="chain" id="PRO_5014599990" evidence="1">
    <location>
        <begin position="23"/>
        <end position="140"/>
    </location>
</feature>
<evidence type="ECO:0000256" key="1">
    <source>
        <dbReference type="SAM" id="SignalP"/>
    </source>
</evidence>
<dbReference type="PANTHER" id="PTHR36156">
    <property type="entry name" value="SLR2101 PROTEIN"/>
    <property type="match status" value="1"/>
</dbReference>
<reference evidence="3 4" key="1">
    <citation type="journal article" date="2017" name="ISME J.">
        <title>Potential for microbial H2 and metal transformations associated with novel bacteria and archaea in deep terrestrial subsurface sediments.</title>
        <authorList>
            <person name="Hernsdorf A.W."/>
            <person name="Amano Y."/>
            <person name="Miyakawa K."/>
            <person name="Ise K."/>
            <person name="Suzuki Y."/>
            <person name="Anantharaman K."/>
            <person name="Probst A."/>
            <person name="Burstein D."/>
            <person name="Thomas B.C."/>
            <person name="Banfield J.F."/>
        </authorList>
    </citation>
    <scope>NUCLEOTIDE SEQUENCE [LARGE SCALE GENOMIC DNA]</scope>
    <source>
        <strain evidence="3">HGW-Actinobacteria-3</strain>
    </source>
</reference>
<protein>
    <submittedName>
        <fullName evidence="3">Cupin domain-containing protein</fullName>
    </submittedName>
</protein>
<feature type="signal peptide" evidence="1">
    <location>
        <begin position="1"/>
        <end position="22"/>
    </location>
</feature>
<gene>
    <name evidence="3" type="ORF">CVT63_07160</name>
</gene>
<organism evidence="3 4">
    <name type="scientific">Candidatus Anoxymicrobium japonicum</name>
    <dbReference type="NCBI Taxonomy" id="2013648"/>
    <lineage>
        <taxon>Bacteria</taxon>
        <taxon>Bacillati</taxon>
        <taxon>Actinomycetota</taxon>
        <taxon>Candidatus Geothermincolia</taxon>
        <taxon>Candidatus Geothermincolales</taxon>
        <taxon>Candidatus Anoxymicrobiaceae</taxon>
        <taxon>Candidatus Anoxymicrobium</taxon>
    </lineage>
</organism>
<dbReference type="SUPFAM" id="SSF51182">
    <property type="entry name" value="RmlC-like cupins"/>
    <property type="match status" value="1"/>
</dbReference>
<dbReference type="InterPro" id="IPR013096">
    <property type="entry name" value="Cupin_2"/>
</dbReference>
<keyword evidence="1" id="KW-0732">Signal</keyword>
<evidence type="ECO:0000313" key="4">
    <source>
        <dbReference type="Proteomes" id="UP000233654"/>
    </source>
</evidence>